<dbReference type="EMBL" id="JYDQ01000851">
    <property type="protein sequence ID" value="KRY06295.1"/>
    <property type="molecule type" value="Genomic_DNA"/>
</dbReference>
<feature type="non-terminal residue" evidence="1">
    <location>
        <position position="1"/>
    </location>
</feature>
<dbReference type="AlphaFoldDB" id="A0A0V0Z138"/>
<accession>A0A0V0Z138</accession>
<protein>
    <submittedName>
        <fullName evidence="1">Uncharacterized protein</fullName>
    </submittedName>
</protein>
<evidence type="ECO:0000313" key="1">
    <source>
        <dbReference type="EMBL" id="KRY06295.1"/>
    </source>
</evidence>
<proteinExistence type="predicted"/>
<keyword evidence="2" id="KW-1185">Reference proteome</keyword>
<organism evidence="1 2">
    <name type="scientific">Trichinella patagoniensis</name>
    <dbReference type="NCBI Taxonomy" id="990121"/>
    <lineage>
        <taxon>Eukaryota</taxon>
        <taxon>Metazoa</taxon>
        <taxon>Ecdysozoa</taxon>
        <taxon>Nematoda</taxon>
        <taxon>Enoplea</taxon>
        <taxon>Dorylaimia</taxon>
        <taxon>Trichinellida</taxon>
        <taxon>Trichinellidae</taxon>
        <taxon>Trichinella</taxon>
    </lineage>
</organism>
<dbReference type="Proteomes" id="UP000054783">
    <property type="component" value="Unassembled WGS sequence"/>
</dbReference>
<reference evidence="1 2" key="1">
    <citation type="submission" date="2015-01" db="EMBL/GenBank/DDBJ databases">
        <title>Evolution of Trichinella species and genotypes.</title>
        <authorList>
            <person name="Korhonen P.K."/>
            <person name="Edoardo P."/>
            <person name="Giuseppe L.R."/>
            <person name="Gasser R.B."/>
        </authorList>
    </citation>
    <scope>NUCLEOTIDE SEQUENCE [LARGE SCALE GENOMIC DNA]</scope>
    <source>
        <strain evidence="1">ISS2496</strain>
    </source>
</reference>
<comment type="caution">
    <text evidence="1">The sequence shown here is derived from an EMBL/GenBank/DDBJ whole genome shotgun (WGS) entry which is preliminary data.</text>
</comment>
<name>A0A0V0Z138_9BILA</name>
<evidence type="ECO:0000313" key="2">
    <source>
        <dbReference type="Proteomes" id="UP000054783"/>
    </source>
</evidence>
<gene>
    <name evidence="1" type="ORF">T12_10190</name>
</gene>
<feature type="non-terminal residue" evidence="1">
    <location>
        <position position="73"/>
    </location>
</feature>
<sequence>LILANNIFTFDFPQLLRNVGPLIPSVEVVHQRDANFMFGVCVKNFLGVTAMKIVKCHSFYTDKIFSVRLVKSQ</sequence>